<dbReference type="Gene3D" id="3.40.50.1240">
    <property type="entry name" value="Phosphoglycerate mutase-like"/>
    <property type="match status" value="1"/>
</dbReference>
<comment type="caution">
    <text evidence="1">The sequence shown here is derived from an EMBL/GenBank/DDBJ whole genome shotgun (WGS) entry which is preliminary data.</text>
</comment>
<dbReference type="GO" id="GO:0005737">
    <property type="term" value="C:cytoplasm"/>
    <property type="evidence" value="ECO:0007669"/>
    <property type="project" value="TreeGrafter"/>
</dbReference>
<dbReference type="GO" id="GO:0016791">
    <property type="term" value="F:phosphatase activity"/>
    <property type="evidence" value="ECO:0007669"/>
    <property type="project" value="TreeGrafter"/>
</dbReference>
<reference evidence="1" key="1">
    <citation type="submission" date="2023-07" db="EMBL/GenBank/DDBJ databases">
        <authorList>
            <consortium name="AG Swart"/>
            <person name="Singh M."/>
            <person name="Singh A."/>
            <person name="Seah K."/>
            <person name="Emmerich C."/>
        </authorList>
    </citation>
    <scope>NUCLEOTIDE SEQUENCE</scope>
    <source>
        <strain evidence="1">DP1</strain>
    </source>
</reference>
<dbReference type="PANTHER" id="PTHR48100">
    <property type="entry name" value="BROAD-SPECIFICITY PHOSPHATASE YOR283W-RELATED"/>
    <property type="match status" value="1"/>
</dbReference>
<protein>
    <submittedName>
        <fullName evidence="1">Uncharacterized protein</fullName>
    </submittedName>
</protein>
<keyword evidence="2" id="KW-1185">Reference proteome</keyword>
<dbReference type="SUPFAM" id="SSF53254">
    <property type="entry name" value="Phosphoglycerate mutase-like"/>
    <property type="match status" value="1"/>
</dbReference>
<dbReference type="InterPro" id="IPR029033">
    <property type="entry name" value="His_PPase_superfam"/>
</dbReference>
<dbReference type="PANTHER" id="PTHR48100:SF54">
    <property type="entry name" value="PHOSPHATASE SPAC5H10.03-RELATED"/>
    <property type="match status" value="1"/>
</dbReference>
<sequence length="286" mass="33782">MEQKSSVNTKETLSTLKETSQVLIQRHAMSMANESYAQIKDHSNFEELSKWICDPTLRDPRLSETGHHQCREARPLVNSLKIHTVFVSPLRRTLETAYLIYHAHPDFENIRFIVLPVIRESLNTSSDIPSDVDQVIEEFRELIPQLDDSPLEEYEDKKHYFLEDLQTDVKDVIKAELEDDEDDPLGSNAYDLFIRESKQAFPGRLESKWNVYDRSVKAKKFVKNYIRNYQIPKDQKIVILAHCIYFYMHTGKWDWKCDREKELSYPTDFIRMKNCEILPDPTDYDL</sequence>
<organism evidence="1 2">
    <name type="scientific">Euplotes crassus</name>
    <dbReference type="NCBI Taxonomy" id="5936"/>
    <lineage>
        <taxon>Eukaryota</taxon>
        <taxon>Sar</taxon>
        <taxon>Alveolata</taxon>
        <taxon>Ciliophora</taxon>
        <taxon>Intramacronucleata</taxon>
        <taxon>Spirotrichea</taxon>
        <taxon>Hypotrichia</taxon>
        <taxon>Euplotida</taxon>
        <taxon>Euplotidae</taxon>
        <taxon>Moneuplotes</taxon>
    </lineage>
</organism>
<gene>
    <name evidence="1" type="ORF">ECRASSUSDP1_LOCUS18580</name>
</gene>
<dbReference type="InterPro" id="IPR013078">
    <property type="entry name" value="His_Pase_superF_clade-1"/>
</dbReference>
<dbReference type="Proteomes" id="UP001295684">
    <property type="component" value="Unassembled WGS sequence"/>
</dbReference>
<dbReference type="CDD" id="cd07067">
    <property type="entry name" value="HP_PGM_like"/>
    <property type="match status" value="1"/>
</dbReference>
<dbReference type="AlphaFoldDB" id="A0AAD2D244"/>
<dbReference type="InterPro" id="IPR050275">
    <property type="entry name" value="PGM_Phosphatase"/>
</dbReference>
<accession>A0AAD2D244</accession>
<dbReference type="Pfam" id="PF00300">
    <property type="entry name" value="His_Phos_1"/>
    <property type="match status" value="1"/>
</dbReference>
<proteinExistence type="predicted"/>
<dbReference type="EMBL" id="CAMPGE010018816">
    <property type="protein sequence ID" value="CAI2377197.1"/>
    <property type="molecule type" value="Genomic_DNA"/>
</dbReference>
<evidence type="ECO:0000313" key="1">
    <source>
        <dbReference type="EMBL" id="CAI2377197.1"/>
    </source>
</evidence>
<name>A0AAD2D244_EUPCR</name>
<evidence type="ECO:0000313" key="2">
    <source>
        <dbReference type="Proteomes" id="UP001295684"/>
    </source>
</evidence>